<keyword evidence="6 7" id="KW-0472">Membrane</keyword>
<dbReference type="Proteomes" id="UP001190926">
    <property type="component" value="Unassembled WGS sequence"/>
</dbReference>
<dbReference type="InterPro" id="IPR006702">
    <property type="entry name" value="CASP_dom"/>
</dbReference>
<dbReference type="AlphaFoldDB" id="A0AAD4P9K3"/>
<evidence type="ECO:0000313" key="11">
    <source>
        <dbReference type="Proteomes" id="UP001190926"/>
    </source>
</evidence>
<evidence type="ECO:0000256" key="1">
    <source>
        <dbReference type="ARBA" id="ARBA00004651"/>
    </source>
</evidence>
<dbReference type="GO" id="GO:0005886">
    <property type="term" value="C:plasma membrane"/>
    <property type="evidence" value="ECO:0007669"/>
    <property type="project" value="UniProtKB-SubCell"/>
</dbReference>
<feature type="transmembrane region" description="Helical" evidence="7">
    <location>
        <begin position="36"/>
        <end position="57"/>
    </location>
</feature>
<keyword evidence="5 7" id="KW-1133">Transmembrane helix</keyword>
<comment type="similarity">
    <text evidence="2 7">Belongs to the Casparian strip membrane proteins (CASP) family.</text>
</comment>
<reference evidence="10 11" key="1">
    <citation type="journal article" date="2021" name="Nat. Commun.">
        <title>Incipient diploidization of the medicinal plant Perilla within 10,000 years.</title>
        <authorList>
            <person name="Zhang Y."/>
            <person name="Shen Q."/>
            <person name="Leng L."/>
            <person name="Zhang D."/>
            <person name="Chen S."/>
            <person name="Shi Y."/>
            <person name="Ning Z."/>
            <person name="Chen S."/>
        </authorList>
    </citation>
    <scope>NUCLEOTIDE SEQUENCE [LARGE SCALE GENOMIC DNA]</scope>
    <source>
        <strain evidence="11">cv. PC099</strain>
    </source>
</reference>
<comment type="subunit">
    <text evidence="7">Homodimer and heterodimers.</text>
</comment>
<comment type="caution">
    <text evidence="10">The sequence shown here is derived from an EMBL/GenBank/DDBJ whole genome shotgun (WGS) entry which is preliminary data.</text>
</comment>
<keyword evidence="8" id="KW-0732">Signal</keyword>
<accession>A0AAD4P9K3</accession>
<name>A0AAD4P9K3_PERFH</name>
<evidence type="ECO:0000256" key="3">
    <source>
        <dbReference type="ARBA" id="ARBA00022475"/>
    </source>
</evidence>
<keyword evidence="11" id="KW-1185">Reference proteome</keyword>
<evidence type="ECO:0000256" key="4">
    <source>
        <dbReference type="ARBA" id="ARBA00022692"/>
    </source>
</evidence>
<dbReference type="EMBL" id="SDAM02000091">
    <property type="protein sequence ID" value="KAH6830965.1"/>
    <property type="molecule type" value="Genomic_DNA"/>
</dbReference>
<feature type="signal peptide" evidence="8">
    <location>
        <begin position="1"/>
        <end position="15"/>
    </location>
</feature>
<dbReference type="Pfam" id="PF04535">
    <property type="entry name" value="CASP_dom"/>
    <property type="match status" value="1"/>
</dbReference>
<keyword evidence="4 7" id="KW-0812">Transmembrane</keyword>
<comment type="subcellular location">
    <subcellularLocation>
        <location evidence="1 7">Cell membrane</location>
        <topology evidence="1 7">Multi-pass membrane protein</topology>
    </subcellularLocation>
</comment>
<evidence type="ECO:0000256" key="7">
    <source>
        <dbReference type="RuleBase" id="RU361233"/>
    </source>
</evidence>
<feature type="domain" description="Casparian strip membrane protein" evidence="9">
    <location>
        <begin position="2"/>
        <end position="67"/>
    </location>
</feature>
<evidence type="ECO:0000313" key="10">
    <source>
        <dbReference type="EMBL" id="KAH6830965.1"/>
    </source>
</evidence>
<sequence length="108" mass="11820">MISLAFLVLSISLLASNSTTIRFNDITATYHYNDVYAYRYALATAVIGLSYTFLHLLSSFEQMRTGKVLLVNDPRILLSDGGGCCIWCDGRPEGGDGSNRGCVCNISR</sequence>
<organism evidence="10 11">
    <name type="scientific">Perilla frutescens var. hirtella</name>
    <name type="common">Perilla citriodora</name>
    <name type="synonym">Perilla setoyensis</name>
    <dbReference type="NCBI Taxonomy" id="608512"/>
    <lineage>
        <taxon>Eukaryota</taxon>
        <taxon>Viridiplantae</taxon>
        <taxon>Streptophyta</taxon>
        <taxon>Embryophyta</taxon>
        <taxon>Tracheophyta</taxon>
        <taxon>Spermatophyta</taxon>
        <taxon>Magnoliopsida</taxon>
        <taxon>eudicotyledons</taxon>
        <taxon>Gunneridae</taxon>
        <taxon>Pentapetalae</taxon>
        <taxon>asterids</taxon>
        <taxon>lamiids</taxon>
        <taxon>Lamiales</taxon>
        <taxon>Lamiaceae</taxon>
        <taxon>Nepetoideae</taxon>
        <taxon>Elsholtzieae</taxon>
        <taxon>Perilla</taxon>
    </lineage>
</organism>
<keyword evidence="3 7" id="KW-1003">Cell membrane</keyword>
<protein>
    <recommendedName>
        <fullName evidence="7">CASP-like protein</fullName>
    </recommendedName>
</protein>
<proteinExistence type="inferred from homology"/>
<feature type="chain" id="PRO_5042259825" description="CASP-like protein" evidence="8">
    <location>
        <begin position="16"/>
        <end position="108"/>
    </location>
</feature>
<evidence type="ECO:0000256" key="5">
    <source>
        <dbReference type="ARBA" id="ARBA00022989"/>
    </source>
</evidence>
<gene>
    <name evidence="10" type="ORF">C2S53_005889</name>
</gene>
<comment type="caution">
    <text evidence="7">Lacks conserved residue(s) required for the propagation of feature annotation.</text>
</comment>
<evidence type="ECO:0000259" key="9">
    <source>
        <dbReference type="Pfam" id="PF04535"/>
    </source>
</evidence>
<evidence type="ECO:0000256" key="8">
    <source>
        <dbReference type="SAM" id="SignalP"/>
    </source>
</evidence>
<evidence type="ECO:0000256" key="2">
    <source>
        <dbReference type="ARBA" id="ARBA00007651"/>
    </source>
</evidence>
<evidence type="ECO:0000256" key="6">
    <source>
        <dbReference type="ARBA" id="ARBA00023136"/>
    </source>
</evidence>